<evidence type="ECO:0000259" key="2">
    <source>
        <dbReference type="SMART" id="SM00903"/>
    </source>
</evidence>
<protein>
    <submittedName>
        <fullName evidence="3">FMN reductase (NADH) RutF</fullName>
        <ecNumber evidence="3">1.5.1.42</ecNumber>
    </submittedName>
</protein>
<dbReference type="InterPro" id="IPR050268">
    <property type="entry name" value="NADH-dep_flavin_reductase"/>
</dbReference>
<accession>A0A447QE40</accession>
<evidence type="ECO:0000313" key="4">
    <source>
        <dbReference type="Proteomes" id="UP000271603"/>
    </source>
</evidence>
<organism evidence="3 4">
    <name type="scientific">Serratia rubidaea</name>
    <name type="common">Serratia marinorubra</name>
    <dbReference type="NCBI Taxonomy" id="61652"/>
    <lineage>
        <taxon>Bacteria</taxon>
        <taxon>Pseudomonadati</taxon>
        <taxon>Pseudomonadota</taxon>
        <taxon>Gammaproteobacteria</taxon>
        <taxon>Enterobacterales</taxon>
        <taxon>Yersiniaceae</taxon>
        <taxon>Serratia</taxon>
    </lineage>
</organism>
<evidence type="ECO:0000313" key="3">
    <source>
        <dbReference type="EMBL" id="VEA68206.1"/>
    </source>
</evidence>
<name>A0A447QE40_SERRU</name>
<dbReference type="InterPro" id="IPR012349">
    <property type="entry name" value="Split_barrel_FMN-bd"/>
</dbReference>
<keyword evidence="1 3" id="KW-0560">Oxidoreductase</keyword>
<dbReference type="GO" id="GO:0052874">
    <property type="term" value="F:FMN reductase (NADH) activity"/>
    <property type="evidence" value="ECO:0007669"/>
    <property type="project" value="UniProtKB-EC"/>
</dbReference>
<dbReference type="PANTHER" id="PTHR30466">
    <property type="entry name" value="FLAVIN REDUCTASE"/>
    <property type="match status" value="1"/>
</dbReference>
<dbReference type="SUPFAM" id="SSF50475">
    <property type="entry name" value="FMN-binding split barrel"/>
    <property type="match status" value="1"/>
</dbReference>
<reference evidence="3 4" key="1">
    <citation type="submission" date="2018-12" db="EMBL/GenBank/DDBJ databases">
        <authorList>
            <consortium name="Pathogen Informatics"/>
        </authorList>
    </citation>
    <scope>NUCLEOTIDE SEQUENCE [LARGE SCALE GENOMIC DNA]</scope>
    <source>
        <strain evidence="3 4">NCTC9419</strain>
    </source>
</reference>
<dbReference type="SMART" id="SM00903">
    <property type="entry name" value="Flavin_Reduct"/>
    <property type="match status" value="1"/>
</dbReference>
<dbReference type="InterPro" id="IPR002563">
    <property type="entry name" value="Flavin_Rdtase-like_dom"/>
</dbReference>
<dbReference type="PANTHER" id="PTHR30466:SF1">
    <property type="entry name" value="FMN REDUCTASE (NADH) RUTF"/>
    <property type="match status" value="1"/>
</dbReference>
<dbReference type="AlphaFoldDB" id="A0A447QE40"/>
<dbReference type="EC" id="1.5.1.42" evidence="3"/>
<gene>
    <name evidence="3" type="primary">rutF</name>
    <name evidence="3" type="ORF">NCTC9419_00320</name>
</gene>
<dbReference type="EMBL" id="LR134155">
    <property type="protein sequence ID" value="VEA68206.1"/>
    <property type="molecule type" value="Genomic_DNA"/>
</dbReference>
<dbReference type="Gene3D" id="2.30.110.10">
    <property type="entry name" value="Electron Transport, Fmn-binding Protein, Chain A"/>
    <property type="match status" value="1"/>
</dbReference>
<dbReference type="Proteomes" id="UP000271603">
    <property type="component" value="Chromosome"/>
</dbReference>
<dbReference type="GO" id="GO:0010181">
    <property type="term" value="F:FMN binding"/>
    <property type="evidence" value="ECO:0007669"/>
    <property type="project" value="InterPro"/>
</dbReference>
<dbReference type="GO" id="GO:0042602">
    <property type="term" value="F:riboflavin reductase (NADPH) activity"/>
    <property type="evidence" value="ECO:0007669"/>
    <property type="project" value="TreeGrafter"/>
</dbReference>
<evidence type="ECO:0000256" key="1">
    <source>
        <dbReference type="ARBA" id="ARBA00023002"/>
    </source>
</evidence>
<feature type="domain" description="Flavin reductase like" evidence="2">
    <location>
        <begin position="11"/>
        <end position="157"/>
    </location>
</feature>
<proteinExistence type="predicted"/>
<dbReference type="GO" id="GO:0006208">
    <property type="term" value="P:pyrimidine nucleobase catabolic process"/>
    <property type="evidence" value="ECO:0007669"/>
    <property type="project" value="TreeGrafter"/>
</dbReference>
<dbReference type="Pfam" id="PF01613">
    <property type="entry name" value="Flavin_Reduct"/>
    <property type="match status" value="1"/>
</dbReference>
<sequence length="162" mass="17559">MTLMTDFRNAMAQLGSAITIITTDGPAGKYGFTASAVCSVTDEPPTLLICMNRSSFANSKFKENGVLCVNILSAHHRELSAVFANGKLRSDERFLHDNWQTLTTGAPVLTSAIASFDCTIGDCHEVGSHSIFYCPVQEIGFGQGEQGLVYFNRQYHTLAASL</sequence>